<reference evidence="3 4" key="1">
    <citation type="submission" date="2019-05" db="EMBL/GenBank/DDBJ databases">
        <title>Ruegeria sp. nov., isolated from tidal flat.</title>
        <authorList>
            <person name="Kim W."/>
        </authorList>
    </citation>
    <scope>NUCLEOTIDE SEQUENCE [LARGE SCALE GENOMIC DNA]</scope>
    <source>
        <strain evidence="3 4">CAU 1488</strain>
    </source>
</reference>
<dbReference type="Pfam" id="PF05901">
    <property type="entry name" value="Excalibur"/>
    <property type="match status" value="1"/>
</dbReference>
<dbReference type="EMBL" id="VCPD01000001">
    <property type="protein sequence ID" value="TMV10393.1"/>
    <property type="molecule type" value="Genomic_DNA"/>
</dbReference>
<feature type="domain" description="Excalibur calcium-binding" evidence="2">
    <location>
        <begin position="34"/>
        <end position="70"/>
    </location>
</feature>
<dbReference type="InterPro" id="IPR008613">
    <property type="entry name" value="Excalibur_Ca-bd_domain"/>
</dbReference>
<sequence length="101" mass="10379">MILLLPVTTFGIALGVYLRTSPYEPAEAVLHIVALAGCDAARAVGVAPAYRGGPGYHLRNDPDGDGVACGSAPRAAPRMAAPAPAPEARQRMVGSAKFVRP</sequence>
<feature type="compositionally biased region" description="Low complexity" evidence="1">
    <location>
        <begin position="72"/>
        <end position="82"/>
    </location>
</feature>
<organism evidence="3 4">
    <name type="scientific">Ruegeria sediminis</name>
    <dbReference type="NCBI Taxonomy" id="2583820"/>
    <lineage>
        <taxon>Bacteria</taxon>
        <taxon>Pseudomonadati</taxon>
        <taxon>Pseudomonadota</taxon>
        <taxon>Alphaproteobacteria</taxon>
        <taxon>Rhodobacterales</taxon>
        <taxon>Roseobacteraceae</taxon>
        <taxon>Ruegeria</taxon>
    </lineage>
</organism>
<gene>
    <name evidence="3" type="ORF">FGK63_03390</name>
</gene>
<dbReference type="SMART" id="SM00894">
    <property type="entry name" value="Excalibur"/>
    <property type="match status" value="1"/>
</dbReference>
<accession>A0ABY2X5M1</accession>
<comment type="caution">
    <text evidence="3">The sequence shown here is derived from an EMBL/GenBank/DDBJ whole genome shotgun (WGS) entry which is preliminary data.</text>
</comment>
<feature type="region of interest" description="Disordered" evidence="1">
    <location>
        <begin position="61"/>
        <end position="101"/>
    </location>
</feature>
<proteinExistence type="predicted"/>
<protein>
    <submittedName>
        <fullName evidence="3">Excalibur calcium-binding domain-containing protein</fullName>
    </submittedName>
</protein>
<name>A0ABY2X5M1_9RHOB</name>
<evidence type="ECO:0000259" key="2">
    <source>
        <dbReference type="SMART" id="SM00894"/>
    </source>
</evidence>
<evidence type="ECO:0000256" key="1">
    <source>
        <dbReference type="SAM" id="MobiDB-lite"/>
    </source>
</evidence>
<evidence type="ECO:0000313" key="4">
    <source>
        <dbReference type="Proteomes" id="UP001193035"/>
    </source>
</evidence>
<dbReference type="Proteomes" id="UP001193035">
    <property type="component" value="Unassembled WGS sequence"/>
</dbReference>
<evidence type="ECO:0000313" key="3">
    <source>
        <dbReference type="EMBL" id="TMV10393.1"/>
    </source>
</evidence>
<keyword evidence="4" id="KW-1185">Reference proteome</keyword>